<evidence type="ECO:0000313" key="3">
    <source>
        <dbReference type="Proteomes" id="UP000185639"/>
    </source>
</evidence>
<name>A0A1N7IYB8_9GAMM</name>
<dbReference type="AlphaFoldDB" id="A0A1N7IYB8"/>
<accession>A0A1N7IYB8</accession>
<sequence length="117" mass="11918">MNDFEGAGSTGNVELKKAAIIWGVASAILAALALIFNNSPIVLGASFLAKCVAFLVAAPLGLVGAMIGDAFRKFAAPDFVFTSGMGAMVWQKIFWLIGPQTIGCMVGVGLGAALVLG</sequence>
<dbReference type="EMBL" id="FTOH01000001">
    <property type="protein sequence ID" value="SIS42080.1"/>
    <property type="molecule type" value="Genomic_DNA"/>
</dbReference>
<keyword evidence="1" id="KW-0472">Membrane</keyword>
<evidence type="ECO:0000313" key="2">
    <source>
        <dbReference type="EMBL" id="SIS42080.1"/>
    </source>
</evidence>
<gene>
    <name evidence="2" type="ORF">SAMN05421686_101142</name>
</gene>
<feature type="transmembrane region" description="Helical" evidence="1">
    <location>
        <begin position="93"/>
        <end position="116"/>
    </location>
</feature>
<dbReference type="OrthoDB" id="6198573at2"/>
<proteinExistence type="predicted"/>
<organism evidence="2 3">
    <name type="scientific">Thalassolituus maritimus</name>
    <dbReference type="NCBI Taxonomy" id="484498"/>
    <lineage>
        <taxon>Bacteria</taxon>
        <taxon>Pseudomonadati</taxon>
        <taxon>Pseudomonadota</taxon>
        <taxon>Gammaproteobacteria</taxon>
        <taxon>Oceanospirillales</taxon>
        <taxon>Oceanospirillaceae</taxon>
        <taxon>Thalassolituus</taxon>
    </lineage>
</organism>
<keyword evidence="3" id="KW-1185">Reference proteome</keyword>
<dbReference type="Proteomes" id="UP000185639">
    <property type="component" value="Unassembled WGS sequence"/>
</dbReference>
<feature type="transmembrane region" description="Helical" evidence="1">
    <location>
        <begin position="19"/>
        <end position="36"/>
    </location>
</feature>
<feature type="transmembrane region" description="Helical" evidence="1">
    <location>
        <begin position="48"/>
        <end position="67"/>
    </location>
</feature>
<reference evidence="3" key="1">
    <citation type="submission" date="2017-01" db="EMBL/GenBank/DDBJ databases">
        <authorList>
            <person name="Varghese N."/>
            <person name="Submissions S."/>
        </authorList>
    </citation>
    <scope>NUCLEOTIDE SEQUENCE [LARGE SCALE GENOMIC DNA]</scope>
    <source>
        <strain evidence="3">DSM 24913</strain>
    </source>
</reference>
<evidence type="ECO:0000256" key="1">
    <source>
        <dbReference type="SAM" id="Phobius"/>
    </source>
</evidence>
<keyword evidence="1" id="KW-0812">Transmembrane</keyword>
<dbReference type="RefSeq" id="WP_076513405.1">
    <property type="nucleotide sequence ID" value="NZ_FTOH01000001.1"/>
</dbReference>
<keyword evidence="1" id="KW-1133">Transmembrane helix</keyword>
<protein>
    <submittedName>
        <fullName evidence="2">Uncharacterized protein</fullName>
    </submittedName>
</protein>